<comment type="caution">
    <text evidence="6">The sequence shown here is derived from an EMBL/GenBank/DDBJ whole genome shotgun (WGS) entry which is preliminary data.</text>
</comment>
<evidence type="ECO:0000256" key="4">
    <source>
        <dbReference type="ARBA" id="ARBA00035178"/>
    </source>
</evidence>
<dbReference type="GO" id="GO:0006412">
    <property type="term" value="P:translation"/>
    <property type="evidence" value="ECO:0007669"/>
    <property type="project" value="InterPro"/>
</dbReference>
<dbReference type="Pfam" id="PF01783">
    <property type="entry name" value="Ribosomal_L32p"/>
    <property type="match status" value="1"/>
</dbReference>
<dbReference type="EMBL" id="LCRH01000028">
    <property type="protein sequence ID" value="KKW32444.1"/>
    <property type="molecule type" value="Genomic_DNA"/>
</dbReference>
<comment type="similarity">
    <text evidence="1">Belongs to the bacterial ribosomal protein bL32 family.</text>
</comment>
<gene>
    <name evidence="6" type="ORF">UY76_C0028G0015</name>
</gene>
<keyword evidence="3" id="KW-0687">Ribonucleoprotein</keyword>
<reference evidence="6 7" key="1">
    <citation type="journal article" date="2015" name="Nature">
        <title>rRNA introns, odd ribosomes, and small enigmatic genomes across a large radiation of phyla.</title>
        <authorList>
            <person name="Brown C.T."/>
            <person name="Hug L.A."/>
            <person name="Thomas B.C."/>
            <person name="Sharon I."/>
            <person name="Castelle C.J."/>
            <person name="Singh A."/>
            <person name="Wilkins M.J."/>
            <person name="Williams K.H."/>
            <person name="Banfield J.F."/>
        </authorList>
    </citation>
    <scope>NUCLEOTIDE SEQUENCE [LARGE SCALE GENOMIC DNA]</scope>
</reference>
<sequence>MKPTNVGVCTTCQAPLLPHTACKNCGIYKGKQVIDTTRDMKREANKAVASVKDHDHDHNHEEGAAESKDEKAS</sequence>
<organism evidence="6 7">
    <name type="scientific">Candidatus Uhrbacteria bacterium GW2011_GWA2_52_8d</name>
    <dbReference type="NCBI Taxonomy" id="1618979"/>
    <lineage>
        <taxon>Bacteria</taxon>
        <taxon>Candidatus Uhriibacteriota</taxon>
    </lineage>
</organism>
<dbReference type="AlphaFoldDB" id="A0A0G2AIL2"/>
<accession>A0A0G2AIL2</accession>
<dbReference type="SUPFAM" id="SSF57829">
    <property type="entry name" value="Zn-binding ribosomal proteins"/>
    <property type="match status" value="1"/>
</dbReference>
<evidence type="ECO:0000313" key="7">
    <source>
        <dbReference type="Proteomes" id="UP000034054"/>
    </source>
</evidence>
<evidence type="ECO:0000313" key="6">
    <source>
        <dbReference type="EMBL" id="KKW32444.1"/>
    </source>
</evidence>
<evidence type="ECO:0000256" key="3">
    <source>
        <dbReference type="ARBA" id="ARBA00023274"/>
    </source>
</evidence>
<evidence type="ECO:0000256" key="5">
    <source>
        <dbReference type="SAM" id="MobiDB-lite"/>
    </source>
</evidence>
<keyword evidence="2 6" id="KW-0689">Ribosomal protein</keyword>
<evidence type="ECO:0000256" key="2">
    <source>
        <dbReference type="ARBA" id="ARBA00022980"/>
    </source>
</evidence>
<name>A0A0G2AIL2_9BACT</name>
<dbReference type="InterPro" id="IPR002677">
    <property type="entry name" value="Ribosomal_bL32"/>
</dbReference>
<dbReference type="GO" id="GO:0003735">
    <property type="term" value="F:structural constituent of ribosome"/>
    <property type="evidence" value="ECO:0007669"/>
    <property type="project" value="InterPro"/>
</dbReference>
<evidence type="ECO:0000256" key="1">
    <source>
        <dbReference type="ARBA" id="ARBA00008560"/>
    </source>
</evidence>
<protein>
    <recommendedName>
        <fullName evidence="4">Large ribosomal subunit protein bL32</fullName>
    </recommendedName>
</protein>
<dbReference type="NCBIfam" id="TIGR01031">
    <property type="entry name" value="rpmF_bact"/>
    <property type="match status" value="1"/>
</dbReference>
<dbReference type="InterPro" id="IPR011332">
    <property type="entry name" value="Ribosomal_zn-bd"/>
</dbReference>
<dbReference type="Proteomes" id="UP000034054">
    <property type="component" value="Unassembled WGS sequence"/>
</dbReference>
<dbReference type="GO" id="GO:0015934">
    <property type="term" value="C:large ribosomal subunit"/>
    <property type="evidence" value="ECO:0007669"/>
    <property type="project" value="InterPro"/>
</dbReference>
<feature type="region of interest" description="Disordered" evidence="5">
    <location>
        <begin position="41"/>
        <end position="73"/>
    </location>
</feature>
<proteinExistence type="inferred from homology"/>